<dbReference type="GO" id="GO:0030288">
    <property type="term" value="C:outer membrane-bounded periplasmic space"/>
    <property type="evidence" value="ECO:0007669"/>
    <property type="project" value="TreeGrafter"/>
</dbReference>
<dbReference type="CDD" id="cd13544">
    <property type="entry name" value="PBP2_Fbp_like_1"/>
    <property type="match status" value="1"/>
</dbReference>
<organism evidence="4 5">
    <name type="scientific">Tissierella praeacuta DSM 18095</name>
    <dbReference type="NCBI Taxonomy" id="1123404"/>
    <lineage>
        <taxon>Bacteria</taxon>
        <taxon>Bacillati</taxon>
        <taxon>Bacillota</taxon>
        <taxon>Tissierellia</taxon>
        <taxon>Tissierellales</taxon>
        <taxon>Tissierellaceae</taxon>
        <taxon>Tissierella</taxon>
    </lineage>
</organism>
<dbReference type="GO" id="GO:0030976">
    <property type="term" value="F:thiamine pyrophosphate binding"/>
    <property type="evidence" value="ECO:0007669"/>
    <property type="project" value="TreeGrafter"/>
</dbReference>
<dbReference type="PANTHER" id="PTHR30006">
    <property type="entry name" value="THIAMINE-BINDING PERIPLASMIC PROTEIN-RELATED"/>
    <property type="match status" value="1"/>
</dbReference>
<dbReference type="PANTHER" id="PTHR30006:SF2">
    <property type="entry name" value="ABC TRANSPORTER SUBSTRATE-BINDING PROTEIN"/>
    <property type="match status" value="1"/>
</dbReference>
<feature type="signal peptide" evidence="3">
    <location>
        <begin position="1"/>
        <end position="19"/>
    </location>
</feature>
<dbReference type="InterPro" id="IPR026045">
    <property type="entry name" value="Ferric-bd"/>
</dbReference>
<proteinExistence type="predicted"/>
<dbReference type="GO" id="GO:0015888">
    <property type="term" value="P:thiamine transport"/>
    <property type="evidence" value="ECO:0007669"/>
    <property type="project" value="TreeGrafter"/>
</dbReference>
<dbReference type="RefSeq" id="WP_200778177.1">
    <property type="nucleotide sequence ID" value="NZ_FQTY01000007.1"/>
</dbReference>
<dbReference type="SUPFAM" id="SSF53850">
    <property type="entry name" value="Periplasmic binding protein-like II"/>
    <property type="match status" value="1"/>
</dbReference>
<dbReference type="STRING" id="1123404.SAMN02745784_01937"/>
<protein>
    <submittedName>
        <fullName evidence="4">Iron(III) transport system substrate-binding protein</fullName>
    </submittedName>
</protein>
<evidence type="ECO:0000256" key="2">
    <source>
        <dbReference type="SAM" id="MobiDB-lite"/>
    </source>
</evidence>
<dbReference type="Proteomes" id="UP000184114">
    <property type="component" value="Unassembled WGS sequence"/>
</dbReference>
<dbReference type="PROSITE" id="PS51257">
    <property type="entry name" value="PROKAR_LIPOPROTEIN"/>
    <property type="match status" value="1"/>
</dbReference>
<dbReference type="GeneID" id="90993903"/>
<evidence type="ECO:0000256" key="1">
    <source>
        <dbReference type="ARBA" id="ARBA00022729"/>
    </source>
</evidence>
<keyword evidence="5" id="KW-1185">Reference proteome</keyword>
<keyword evidence="1 3" id="KW-0732">Signal</keyword>
<dbReference type="EMBL" id="FQTY01000007">
    <property type="protein sequence ID" value="SHE82484.1"/>
    <property type="molecule type" value="Genomic_DNA"/>
</dbReference>
<sequence length="358" mass="38984">MKRLIALILIFTMMFTFTACGKKPTVEEPTTPETGQDTGKDKEEVNEKPFEGTTLEVLFAYGGADNSFPAFTEKTGIKIEALSMSTGSALAKLQAENGKTTADIWFGGGVDSYLNARDLGYLEPYKSPNLSAINPQYCDKDGHFSGLALVPAGFIVNNDLLKEKGLEAPKTWEDLADPKYKGEVMMANPAISGTNYAIVSGLIQAWGEEKAWDYFKRLDKNIEFYAKGGGEPLDKVAAGEFAIGVVAITGGTFAAGDTNPTSVVYPEDLIPWTPAPIAIFKATEKLEAAKVFVDWYLSQEGQTILREADARIMARDDVDAPELMSGLDKSKLIDFDLELMGKDRDAILERWGALVGDK</sequence>
<accession>A0A1M4WMP2</accession>
<name>A0A1M4WMP2_9FIRM</name>
<dbReference type="AlphaFoldDB" id="A0A1M4WMP2"/>
<feature type="region of interest" description="Disordered" evidence="2">
    <location>
        <begin position="23"/>
        <end position="46"/>
    </location>
</feature>
<feature type="chain" id="PRO_5038748420" evidence="3">
    <location>
        <begin position="20"/>
        <end position="358"/>
    </location>
</feature>
<evidence type="ECO:0000313" key="5">
    <source>
        <dbReference type="Proteomes" id="UP000184114"/>
    </source>
</evidence>
<gene>
    <name evidence="4" type="ORF">SAMN02745784_01937</name>
</gene>
<evidence type="ECO:0000313" key="4">
    <source>
        <dbReference type="EMBL" id="SHE82484.1"/>
    </source>
</evidence>
<dbReference type="PIRSF" id="PIRSF002825">
    <property type="entry name" value="CfbpA"/>
    <property type="match status" value="1"/>
</dbReference>
<dbReference type="GO" id="GO:0030975">
    <property type="term" value="F:thiamine binding"/>
    <property type="evidence" value="ECO:0007669"/>
    <property type="project" value="TreeGrafter"/>
</dbReference>
<evidence type="ECO:0000256" key="3">
    <source>
        <dbReference type="SAM" id="SignalP"/>
    </source>
</evidence>
<dbReference type="Pfam" id="PF13343">
    <property type="entry name" value="SBP_bac_6"/>
    <property type="match status" value="1"/>
</dbReference>
<dbReference type="Gene3D" id="3.40.190.10">
    <property type="entry name" value="Periplasmic binding protein-like II"/>
    <property type="match status" value="2"/>
</dbReference>
<reference evidence="5" key="1">
    <citation type="submission" date="2016-11" db="EMBL/GenBank/DDBJ databases">
        <authorList>
            <person name="Varghese N."/>
            <person name="Submissions S."/>
        </authorList>
    </citation>
    <scope>NUCLEOTIDE SEQUENCE [LARGE SCALE GENOMIC DNA]</scope>
    <source>
        <strain evidence="5">DSM 18095</strain>
    </source>
</reference>